<gene>
    <name evidence="1" type="ORF">G5C33_11710</name>
</gene>
<dbReference type="RefSeq" id="WP_165327384.1">
    <property type="nucleotide sequence ID" value="NZ_CP049109.1"/>
</dbReference>
<accession>A0A6G6Y6F5</accession>
<organism evidence="1 2">
    <name type="scientific">Stakelama tenebrarum</name>
    <dbReference type="NCBI Taxonomy" id="2711215"/>
    <lineage>
        <taxon>Bacteria</taxon>
        <taxon>Pseudomonadati</taxon>
        <taxon>Pseudomonadota</taxon>
        <taxon>Alphaproteobacteria</taxon>
        <taxon>Sphingomonadales</taxon>
        <taxon>Sphingomonadaceae</taxon>
        <taxon>Stakelama</taxon>
    </lineage>
</organism>
<reference evidence="1 2" key="1">
    <citation type="submission" date="2020-02" db="EMBL/GenBank/DDBJ databases">
        <authorList>
            <person name="Zheng R.K."/>
            <person name="Sun C.M."/>
        </authorList>
    </citation>
    <scope>NUCLEOTIDE SEQUENCE [LARGE SCALE GENOMIC DNA]</scope>
    <source>
        <strain evidence="2">zrk23</strain>
    </source>
</reference>
<dbReference type="AlphaFoldDB" id="A0A6G6Y6F5"/>
<dbReference type="EMBL" id="CP049109">
    <property type="protein sequence ID" value="QIG80377.1"/>
    <property type="molecule type" value="Genomic_DNA"/>
</dbReference>
<proteinExistence type="predicted"/>
<protein>
    <submittedName>
        <fullName evidence="1">Uncharacterized protein</fullName>
    </submittedName>
</protein>
<dbReference type="Proteomes" id="UP000501568">
    <property type="component" value="Chromosome"/>
</dbReference>
<evidence type="ECO:0000313" key="2">
    <source>
        <dbReference type="Proteomes" id="UP000501568"/>
    </source>
</evidence>
<sequence>MTPRRSIAFALAILLPLAGCATLTGGKLVREGEVPGRLVVRNNAGMPITALTISRCDAMSHGLSRISNPIPNGGAVSFNVGPGCWDVMAGAGGYCGSGGCSWQQKNHRFTMVSRRSHTVTFTPSPD</sequence>
<dbReference type="KEGG" id="spzr:G5C33_11710"/>
<evidence type="ECO:0000313" key="1">
    <source>
        <dbReference type="EMBL" id="QIG80377.1"/>
    </source>
</evidence>
<name>A0A6G6Y6F5_9SPHN</name>
<keyword evidence="2" id="KW-1185">Reference proteome</keyword>